<proteinExistence type="predicted"/>
<protein>
    <submittedName>
        <fullName evidence="1">Serine O-acetyltransferase</fullName>
    </submittedName>
</protein>
<comment type="caution">
    <text evidence="1">The sequence shown here is derived from an EMBL/GenBank/DDBJ whole genome shotgun (WGS) entry which is preliminary data.</text>
</comment>
<sequence>MNFWGIIKEDFSQPKAQDPAF</sequence>
<organism evidence="1 2">
    <name type="scientific">Campylobacter jejuni</name>
    <dbReference type="NCBI Taxonomy" id="197"/>
    <lineage>
        <taxon>Bacteria</taxon>
        <taxon>Pseudomonadati</taxon>
        <taxon>Campylobacterota</taxon>
        <taxon>Epsilonproteobacteria</taxon>
        <taxon>Campylobacterales</taxon>
        <taxon>Campylobacteraceae</taxon>
        <taxon>Campylobacter</taxon>
    </lineage>
</organism>
<dbReference type="GO" id="GO:0016740">
    <property type="term" value="F:transferase activity"/>
    <property type="evidence" value="ECO:0007669"/>
    <property type="project" value="UniProtKB-KW"/>
</dbReference>
<evidence type="ECO:0000313" key="2">
    <source>
        <dbReference type="Proteomes" id="UP000286791"/>
    </source>
</evidence>
<dbReference type="EMBL" id="PRCE01000326">
    <property type="protein sequence ID" value="RTJ97090.1"/>
    <property type="molecule type" value="Genomic_DNA"/>
</dbReference>
<keyword evidence="1" id="KW-0808">Transferase</keyword>
<reference evidence="1 2" key="1">
    <citation type="journal article" date="2019" name="Appl. Environ. Microbiol.">
        <title>Population genetics and characterization of Campylobacter jejuni isolates in western jackdaws and game birds in Finland.</title>
        <authorList>
            <person name="Kovanen S."/>
            <person name="Rossi M."/>
            <person name="Pohja-Mykra M."/>
            <person name="Nieminen T."/>
            <person name="Raunio-Saarnisto M."/>
            <person name="Sauvala M."/>
            <person name="Fredriksson-Ahomaa M."/>
            <person name="Hanninen M.L."/>
            <person name="Kivisto R."/>
        </authorList>
    </citation>
    <scope>NUCLEOTIDE SEQUENCE [LARGE SCALE GENOMIC DNA]</scope>
    <source>
        <strain evidence="1 2">CB304</strain>
    </source>
</reference>
<feature type="non-terminal residue" evidence="1">
    <location>
        <position position="21"/>
    </location>
</feature>
<dbReference type="AlphaFoldDB" id="A0A431FU34"/>
<gene>
    <name evidence="1" type="ORF">C3H48_11030</name>
</gene>
<dbReference type="Proteomes" id="UP000286791">
    <property type="component" value="Unassembled WGS sequence"/>
</dbReference>
<accession>A0A431FU34</accession>
<evidence type="ECO:0000313" key="1">
    <source>
        <dbReference type="EMBL" id="RTJ97090.1"/>
    </source>
</evidence>
<name>A0A431FU34_CAMJU</name>